<dbReference type="InterPro" id="IPR018631">
    <property type="entry name" value="AAA-ATPase-like_dom"/>
</dbReference>
<dbReference type="InterPro" id="IPR027417">
    <property type="entry name" value="P-loop_NTPase"/>
</dbReference>
<gene>
    <name evidence="2" type="ORF">H9Q80_06485</name>
</gene>
<dbReference type="KEGG" id="ehn:H9Q80_06485"/>
<dbReference type="Pfam" id="PF08011">
    <property type="entry name" value="PDDEXK_9"/>
    <property type="match status" value="1"/>
</dbReference>
<dbReference type="EMBL" id="CP060636">
    <property type="protein sequence ID" value="QNM13591.1"/>
    <property type="molecule type" value="Genomic_DNA"/>
</dbReference>
<sequence length="517" mass="60790">MYYLDIKTPMINFQEYRNSLYVDKTLMIDKIQNRIRTLNKYICITRPRRFGKTMNANMLAAYFTKGYDSRELFKGLKISKVPEFEEHVNQHHVIYIDLSRLPDPCTSFQEYLDWIKHCLLDDLKKAYHIEKVPGEPMQNLFERTNDKFIFILDEWDSIFYKTFMNDEDKKAYLEFLKGLLKDQPYVELAYMTGVLPILQYSNGSELNMFREYNFMNDMIYESYFGFTENEVRELCEHSKDVSYEELKYWYDGYHLSDGSSLFNPRSVNNALSDGVCQNYWTETGPMHEISNCIKYNVEAVREDVVKMVSEIPVRADLEGYNAAQLQLDTRDEILSSMVIYGFLSYHNGFLTIPNHELMIKFQNVLKEEYMGGVSEIVRQSNEILKATMDGDADKVAEMIEIAHDKEIPFLQYNNENSMSCVITLCYLSARNDYEITREDKSGKGYVDFLFTPKISGYPAIILELKYDKTAEEAIKQIKDKNYIEKINYAEECLFVGINYAKKDKKHTCLIEKITHKI</sequence>
<dbReference type="SUPFAM" id="SSF52540">
    <property type="entry name" value="P-loop containing nucleoside triphosphate hydrolases"/>
    <property type="match status" value="1"/>
</dbReference>
<organism evidence="2 3">
    <name type="scientific">[Eubacterium] hominis</name>
    <dbReference type="NCBI Taxonomy" id="2764325"/>
    <lineage>
        <taxon>Bacteria</taxon>
        <taxon>Bacillati</taxon>
        <taxon>Bacillota</taxon>
        <taxon>Erysipelotrichia</taxon>
        <taxon>Erysipelotrichales</taxon>
        <taxon>Erysipelotrichaceae</taxon>
        <taxon>Amedibacillus</taxon>
    </lineage>
</organism>
<reference evidence="2 3" key="1">
    <citation type="submission" date="2020-08" db="EMBL/GenBank/DDBJ databases">
        <authorList>
            <person name="Liu C."/>
            <person name="Sun Q."/>
        </authorList>
    </citation>
    <scope>NUCLEOTIDE SEQUENCE [LARGE SCALE GENOMIC DNA]</scope>
    <source>
        <strain evidence="2 3">NSJ-61</strain>
    </source>
</reference>
<dbReference type="PANTHER" id="PTHR34825:SF1">
    <property type="entry name" value="AAA-ATPASE-LIKE DOMAIN-CONTAINING PROTEIN"/>
    <property type="match status" value="1"/>
</dbReference>
<evidence type="ECO:0000313" key="3">
    <source>
        <dbReference type="Proteomes" id="UP000515856"/>
    </source>
</evidence>
<evidence type="ECO:0000259" key="1">
    <source>
        <dbReference type="Pfam" id="PF09820"/>
    </source>
</evidence>
<dbReference type="Pfam" id="PF09820">
    <property type="entry name" value="AAA-ATPase_like"/>
    <property type="match status" value="1"/>
</dbReference>
<feature type="domain" description="AAA-ATPase-like" evidence="1">
    <location>
        <begin position="17"/>
        <end position="199"/>
    </location>
</feature>
<dbReference type="AlphaFoldDB" id="A0A7G9GS09"/>
<protein>
    <submittedName>
        <fullName evidence="2">AAA family ATPase</fullName>
    </submittedName>
</protein>
<dbReference type="InterPro" id="IPR012547">
    <property type="entry name" value="PDDEXK_9"/>
</dbReference>
<keyword evidence="3" id="KW-1185">Reference proteome</keyword>
<dbReference type="RefSeq" id="WP_117452643.1">
    <property type="nucleotide sequence ID" value="NZ_CP060636.1"/>
</dbReference>
<evidence type="ECO:0000313" key="2">
    <source>
        <dbReference type="EMBL" id="QNM13591.1"/>
    </source>
</evidence>
<proteinExistence type="predicted"/>
<accession>A0A7G9GS09</accession>
<name>A0A7G9GS09_9FIRM</name>
<dbReference type="PANTHER" id="PTHR34825">
    <property type="entry name" value="CONSERVED PROTEIN, WITH A WEAK D-GALACTARATE DEHYDRATASE/ALTRONATE HYDROLASE DOMAIN"/>
    <property type="match status" value="1"/>
</dbReference>
<dbReference type="Proteomes" id="UP000515856">
    <property type="component" value="Chromosome"/>
</dbReference>